<accession>A6I4J3</accession>
<reference evidence="2" key="1">
    <citation type="submission" date="2005-09" db="EMBL/GenBank/DDBJ databases">
        <authorList>
            <person name="Mural R.J."/>
            <person name="Li P.W."/>
            <person name="Adams M.D."/>
            <person name="Amanatides P.G."/>
            <person name="Baden-Tillson H."/>
            <person name="Barnstead M."/>
            <person name="Chin S.H."/>
            <person name="Dew I."/>
            <person name="Evans C.A."/>
            <person name="Ferriera S."/>
            <person name="Flanigan M."/>
            <person name="Fosler C."/>
            <person name="Glodek A."/>
            <person name="Gu Z."/>
            <person name="Holt R.A."/>
            <person name="Jennings D."/>
            <person name="Kraft C.L."/>
            <person name="Lu F."/>
            <person name="Nguyen T."/>
            <person name="Nusskern D.R."/>
            <person name="Pfannkoch C.M."/>
            <person name="Sitter C."/>
            <person name="Sutton G.G."/>
            <person name="Venter J.C."/>
            <person name="Wang Z."/>
            <person name="Woodage T."/>
            <person name="Zheng X.H."/>
            <person name="Zhong F."/>
        </authorList>
    </citation>
    <scope>NUCLEOTIDE SEQUENCE [LARGE SCALE GENOMIC DNA]</scope>
    <source>
        <strain>BN</strain>
        <strain evidence="2">Sprague-Dawley</strain>
    </source>
</reference>
<sequence length="23" mass="2548">MAPASSYLENKNFLSTLRITSGF</sequence>
<protein>
    <submittedName>
        <fullName evidence="1">RCG44796</fullName>
    </submittedName>
</protein>
<dbReference type="EMBL" id="CH473955">
    <property type="protein sequence ID" value="EDM09951.1"/>
    <property type="molecule type" value="Genomic_DNA"/>
</dbReference>
<proteinExistence type="predicted"/>
<dbReference type="Proteomes" id="UP000234681">
    <property type="component" value="Chromosome 2"/>
</dbReference>
<name>A6I4J3_RAT</name>
<evidence type="ECO:0000313" key="1">
    <source>
        <dbReference type="EMBL" id="EDM09951.1"/>
    </source>
</evidence>
<organism evidence="1 2">
    <name type="scientific">Rattus norvegicus</name>
    <name type="common">Rat</name>
    <dbReference type="NCBI Taxonomy" id="10116"/>
    <lineage>
        <taxon>Eukaryota</taxon>
        <taxon>Metazoa</taxon>
        <taxon>Chordata</taxon>
        <taxon>Craniata</taxon>
        <taxon>Vertebrata</taxon>
        <taxon>Euteleostomi</taxon>
        <taxon>Mammalia</taxon>
        <taxon>Eutheria</taxon>
        <taxon>Euarchontoglires</taxon>
        <taxon>Glires</taxon>
        <taxon>Rodentia</taxon>
        <taxon>Myomorpha</taxon>
        <taxon>Muroidea</taxon>
        <taxon>Muridae</taxon>
        <taxon>Murinae</taxon>
        <taxon>Rattus</taxon>
    </lineage>
</organism>
<gene>
    <name evidence="1" type="ORF">rCG_44796</name>
</gene>
<dbReference type="AlphaFoldDB" id="A6I4J3"/>
<evidence type="ECO:0000313" key="2">
    <source>
        <dbReference type="Proteomes" id="UP000234681"/>
    </source>
</evidence>